<feature type="compositionally biased region" description="Basic and acidic residues" evidence="4">
    <location>
        <begin position="123"/>
        <end position="136"/>
    </location>
</feature>
<feature type="compositionally biased region" description="Polar residues" evidence="4">
    <location>
        <begin position="546"/>
        <end position="557"/>
    </location>
</feature>
<feature type="compositionally biased region" description="Polar residues" evidence="4">
    <location>
        <begin position="527"/>
        <end position="538"/>
    </location>
</feature>
<dbReference type="STRING" id="1447875.A0A2B7XWW4"/>
<dbReference type="FunFam" id="1.10.10.750:FF:000003">
    <property type="entry name" value="GTPase activating protein (Evi5)"/>
    <property type="match status" value="1"/>
</dbReference>
<feature type="compositionally biased region" description="Acidic residues" evidence="4">
    <location>
        <begin position="112"/>
        <end position="122"/>
    </location>
</feature>
<dbReference type="PANTHER" id="PTHR47219">
    <property type="entry name" value="RAB GTPASE-ACTIVATING PROTEIN 1-LIKE"/>
    <property type="match status" value="1"/>
</dbReference>
<dbReference type="PANTHER" id="PTHR47219:SF9">
    <property type="entry name" value="GTPASE ACTIVATING PROTEIN AND CENTROSOME-ASSOCIATED, ISOFORM B"/>
    <property type="match status" value="1"/>
</dbReference>
<dbReference type="InterPro" id="IPR000195">
    <property type="entry name" value="Rab-GAP-TBC_dom"/>
</dbReference>
<dbReference type="FunFam" id="1.10.8.270:FF:000001">
    <property type="entry name" value="TBC1 domain family member 1"/>
    <property type="match status" value="1"/>
</dbReference>
<feature type="domain" description="Rab-GAP TBC" evidence="5">
    <location>
        <begin position="230"/>
        <end position="414"/>
    </location>
</feature>
<reference evidence="6 7" key="1">
    <citation type="submission" date="2017-10" db="EMBL/GenBank/DDBJ databases">
        <title>Comparative genomics in systemic dimorphic fungi from Ajellomycetaceae.</title>
        <authorList>
            <person name="Munoz J.F."/>
            <person name="Mcewen J.G."/>
            <person name="Clay O.K."/>
            <person name="Cuomo C.A."/>
        </authorList>
    </citation>
    <scope>NUCLEOTIDE SEQUENCE [LARGE SCALE GENOMIC DNA]</scope>
    <source>
        <strain evidence="6 7">UAMH5409</strain>
    </source>
</reference>
<dbReference type="Gene3D" id="1.10.10.750">
    <property type="entry name" value="Ypt/Rab-GAP domain of gyp1p, domain 1"/>
    <property type="match status" value="1"/>
</dbReference>
<dbReference type="Pfam" id="PF00566">
    <property type="entry name" value="RabGAP-TBC"/>
    <property type="match status" value="1"/>
</dbReference>
<dbReference type="Gene3D" id="1.10.8.270">
    <property type="entry name" value="putative rabgap domain of human tbc1 domain family member 14 like domains"/>
    <property type="match status" value="1"/>
</dbReference>
<dbReference type="InterPro" id="IPR050302">
    <property type="entry name" value="Rab_GAP_TBC_domain"/>
</dbReference>
<dbReference type="Gene3D" id="1.10.472.80">
    <property type="entry name" value="Ypt/Rab-GAP domain of gyp1p, domain 3"/>
    <property type="match status" value="1"/>
</dbReference>
<feature type="compositionally biased region" description="Polar residues" evidence="4">
    <location>
        <begin position="819"/>
        <end position="830"/>
    </location>
</feature>
<dbReference type="SMART" id="SM00164">
    <property type="entry name" value="TBC"/>
    <property type="match status" value="1"/>
</dbReference>
<evidence type="ECO:0000256" key="1">
    <source>
        <dbReference type="ARBA" id="ARBA00022468"/>
    </source>
</evidence>
<dbReference type="OrthoDB" id="159449at2759"/>
<proteinExistence type="predicted"/>
<dbReference type="Proteomes" id="UP000223968">
    <property type="component" value="Unassembled WGS sequence"/>
</dbReference>
<dbReference type="InterPro" id="IPR035969">
    <property type="entry name" value="Rab-GAP_TBC_sf"/>
</dbReference>
<protein>
    <recommendedName>
        <fullName evidence="5">Rab-GAP TBC domain-containing protein</fullName>
    </recommendedName>
</protein>
<feature type="region of interest" description="Disordered" evidence="4">
    <location>
        <begin position="1"/>
        <end position="140"/>
    </location>
</feature>
<evidence type="ECO:0000313" key="6">
    <source>
        <dbReference type="EMBL" id="PGH13500.1"/>
    </source>
</evidence>
<feature type="compositionally biased region" description="Basic and acidic residues" evidence="4">
    <location>
        <begin position="65"/>
        <end position="91"/>
    </location>
</feature>
<feature type="region of interest" description="Disordered" evidence="4">
    <location>
        <begin position="527"/>
        <end position="596"/>
    </location>
</feature>
<dbReference type="SUPFAM" id="SSF47923">
    <property type="entry name" value="Ypt/Rab-GAP domain of gyp1p"/>
    <property type="match status" value="2"/>
</dbReference>
<keyword evidence="7" id="KW-1185">Reference proteome</keyword>
<feature type="compositionally biased region" description="Basic and acidic residues" evidence="4">
    <location>
        <begin position="581"/>
        <end position="593"/>
    </location>
</feature>
<dbReference type="GO" id="GO:0005096">
    <property type="term" value="F:GTPase activator activity"/>
    <property type="evidence" value="ECO:0007669"/>
    <property type="project" value="UniProtKB-KW"/>
</dbReference>
<sequence length="934" mass="103655">MEPTPDSPMETRSSVASACREPLPTDSMVTVPLSEDAPFSPKTPDSINRASNAFSSPIAEAPQDTVERGDGYDGRSENEVSPGRESKDRPRSTKPFASINFRNSGGSNAPESPEESDSVDWEGLEKSEESESKSDPGDESTALLLARLEQENNALVGNPKSGSHVRKESRPPSIHQLRKLVDDPSRSSLRFSQLPTPSLTELDFWAALVADYAHTAQRLPTLTSNKIRAGVPPPLRGVVWPSIACARDADLLEEFERLSGESSPYEGAIGKDIGRSFPNVDMFRDPNGEGQQMLLRVLKCFSLYDDKIGYCQGLGFVVGPLLMHMSDAEAFCVLVRLMDHYDLRSCFLPDLSGLHLRIYQFQTLLSRHLPKLHAHFDSLEIEPVYVSQWFLSFFAATCPLPMLLRIYDVLLLEGACETLMRVALSLMQRNEAKLLECQEDGAMSLLLSRGVWDTYGFNPDSLVQDFVSLTSLVTRESLQELERSYKESQSNSSGVYFPKMQATASSFLGRLWAGSGSYNSTRSLAVNPATPSLASRPSSIVRRTPSKQSMASTLNSFESTSDASTAPTESSSTSNSAAESSKSETKTTPDKDNQNTQIEEGLLLAFTDMERKLADLKRDLEREREKRGEDQQIAKLMLERLKEHPGDERHADLVDKATSQFSTEPRQDPIDQTKPELMEEIKTWKEKHRLAESKCKDLSRRLDEQETHCQLLNRRLAEQEMHCQNISERLDKQEVHYSGLKDELKETRSRVQEAHKEKQRLERMCQELRARKDSSRSDSPHQSPISTGLDDRGSSGLREFKLCRSGSTTSTFSKRSSSLGAQATVSSDDSQAAPEDLARELAHVKLSEAVARQELDEVKAKLDSLRKLMSRSADNSPSRLAPTELTRSATVATLPSSRLAPKSPTEPAKASTAAPAGGIWPWSRRTPSTSSTAR</sequence>
<dbReference type="Gene3D" id="1.20.5.170">
    <property type="match status" value="1"/>
</dbReference>
<feature type="compositionally biased region" description="Low complexity" evidence="4">
    <location>
        <begin position="558"/>
        <end position="580"/>
    </location>
</feature>
<evidence type="ECO:0000256" key="3">
    <source>
        <dbReference type="SAM" id="Coils"/>
    </source>
</evidence>
<feature type="compositionally biased region" description="Basic and acidic residues" evidence="4">
    <location>
        <begin position="789"/>
        <end position="802"/>
    </location>
</feature>
<evidence type="ECO:0000256" key="4">
    <source>
        <dbReference type="SAM" id="MobiDB-lite"/>
    </source>
</evidence>
<dbReference type="EMBL" id="PDNB01000045">
    <property type="protein sequence ID" value="PGH13500.1"/>
    <property type="molecule type" value="Genomic_DNA"/>
</dbReference>
<feature type="compositionally biased region" description="Basic and acidic residues" evidence="4">
    <location>
        <begin position="769"/>
        <end position="779"/>
    </location>
</feature>
<feature type="compositionally biased region" description="Polar residues" evidence="4">
    <location>
        <begin position="100"/>
        <end position="110"/>
    </location>
</feature>
<feature type="region of interest" description="Disordered" evidence="4">
    <location>
        <begin position="869"/>
        <end position="934"/>
    </location>
</feature>
<feature type="coiled-coil region" evidence="3">
    <location>
        <begin position="606"/>
        <end position="633"/>
    </location>
</feature>
<comment type="caution">
    <text evidence="6">The sequence shown here is derived from an EMBL/GenBank/DDBJ whole genome shotgun (WGS) entry which is preliminary data.</text>
</comment>
<accession>A0A2B7XWW4</accession>
<feature type="compositionally biased region" description="Low complexity" evidence="4">
    <location>
        <begin position="920"/>
        <end position="934"/>
    </location>
</feature>
<keyword evidence="1" id="KW-0343">GTPase activation</keyword>
<feature type="compositionally biased region" description="Polar residues" evidence="4">
    <location>
        <begin position="43"/>
        <end position="55"/>
    </location>
</feature>
<name>A0A2B7XWW4_9EURO</name>
<dbReference type="GO" id="GO:0031267">
    <property type="term" value="F:small GTPase binding"/>
    <property type="evidence" value="ECO:0007669"/>
    <property type="project" value="TreeGrafter"/>
</dbReference>
<evidence type="ECO:0000259" key="5">
    <source>
        <dbReference type="PROSITE" id="PS50086"/>
    </source>
</evidence>
<feature type="region of interest" description="Disordered" evidence="4">
    <location>
        <begin position="769"/>
        <end position="834"/>
    </location>
</feature>
<dbReference type="AlphaFoldDB" id="A0A2B7XWW4"/>
<organism evidence="6 7">
    <name type="scientific">Helicocarpus griseus UAMH5409</name>
    <dbReference type="NCBI Taxonomy" id="1447875"/>
    <lineage>
        <taxon>Eukaryota</taxon>
        <taxon>Fungi</taxon>
        <taxon>Dikarya</taxon>
        <taxon>Ascomycota</taxon>
        <taxon>Pezizomycotina</taxon>
        <taxon>Eurotiomycetes</taxon>
        <taxon>Eurotiomycetidae</taxon>
        <taxon>Onygenales</taxon>
        <taxon>Ajellomycetaceae</taxon>
        <taxon>Helicocarpus</taxon>
    </lineage>
</organism>
<evidence type="ECO:0000256" key="2">
    <source>
        <dbReference type="ARBA" id="ARBA00023054"/>
    </source>
</evidence>
<feature type="compositionally biased region" description="Polar residues" evidence="4">
    <location>
        <begin position="885"/>
        <end position="896"/>
    </location>
</feature>
<feature type="compositionally biased region" description="Low complexity" evidence="4">
    <location>
        <begin position="805"/>
        <end position="818"/>
    </location>
</feature>
<evidence type="ECO:0000313" key="7">
    <source>
        <dbReference type="Proteomes" id="UP000223968"/>
    </source>
</evidence>
<dbReference type="PROSITE" id="PS50086">
    <property type="entry name" value="TBC_RABGAP"/>
    <property type="match status" value="1"/>
</dbReference>
<gene>
    <name evidence="6" type="ORF">AJ79_03630</name>
</gene>
<feature type="region of interest" description="Disordered" evidence="4">
    <location>
        <begin position="153"/>
        <end position="173"/>
    </location>
</feature>
<dbReference type="FunFam" id="1.10.472.80:FF:000027">
    <property type="entry name" value="GTPase activating protein (Evi5)"/>
    <property type="match status" value="1"/>
</dbReference>
<dbReference type="SUPFAM" id="SSF57997">
    <property type="entry name" value="Tropomyosin"/>
    <property type="match status" value="1"/>
</dbReference>
<keyword evidence="2 3" id="KW-0175">Coiled coil</keyword>